<feature type="non-terminal residue" evidence="2">
    <location>
        <position position="1"/>
    </location>
</feature>
<name>A0A564Y4Z4_HYMDI</name>
<protein>
    <submittedName>
        <fullName evidence="2">Uncharacterized protein</fullName>
    </submittedName>
</protein>
<accession>A0A564Y4Z4</accession>
<keyword evidence="3" id="KW-1185">Reference proteome</keyword>
<reference evidence="2 3" key="1">
    <citation type="submission" date="2019-07" db="EMBL/GenBank/DDBJ databases">
        <authorList>
            <person name="Jastrzebski P J."/>
            <person name="Paukszto L."/>
            <person name="Jastrzebski P J."/>
        </authorList>
    </citation>
    <scope>NUCLEOTIDE SEQUENCE [LARGE SCALE GENOMIC DNA]</scope>
    <source>
        <strain evidence="2 3">WMS-il1</strain>
    </source>
</reference>
<keyword evidence="1" id="KW-0732">Signal</keyword>
<dbReference type="AlphaFoldDB" id="A0A564Y4Z4"/>
<gene>
    <name evidence="2" type="ORF">WMSIL1_LOCUS2891</name>
</gene>
<feature type="chain" id="PRO_5021828631" evidence="1">
    <location>
        <begin position="17"/>
        <end position="67"/>
    </location>
</feature>
<evidence type="ECO:0000313" key="2">
    <source>
        <dbReference type="EMBL" id="VUZ42300.1"/>
    </source>
</evidence>
<evidence type="ECO:0000313" key="3">
    <source>
        <dbReference type="Proteomes" id="UP000321570"/>
    </source>
</evidence>
<proteinExistence type="predicted"/>
<dbReference type="Proteomes" id="UP000321570">
    <property type="component" value="Unassembled WGS sequence"/>
</dbReference>
<organism evidence="2 3">
    <name type="scientific">Hymenolepis diminuta</name>
    <name type="common">Rat tapeworm</name>
    <dbReference type="NCBI Taxonomy" id="6216"/>
    <lineage>
        <taxon>Eukaryota</taxon>
        <taxon>Metazoa</taxon>
        <taxon>Spiralia</taxon>
        <taxon>Lophotrochozoa</taxon>
        <taxon>Platyhelminthes</taxon>
        <taxon>Cestoda</taxon>
        <taxon>Eucestoda</taxon>
        <taxon>Cyclophyllidea</taxon>
        <taxon>Hymenolepididae</taxon>
        <taxon>Hymenolepis</taxon>
    </lineage>
</organism>
<feature type="signal peptide" evidence="1">
    <location>
        <begin position="1"/>
        <end position="16"/>
    </location>
</feature>
<evidence type="ECO:0000256" key="1">
    <source>
        <dbReference type="SAM" id="SignalP"/>
    </source>
</evidence>
<sequence length="67" mass="7699">LVVWLCLELLLHPSYAKNAVGLYVSLTDYSNPSDKTYRGLKCDYSLLNWLDFCDPQFTITINGRWGP</sequence>
<dbReference type="EMBL" id="CABIJS010000088">
    <property type="protein sequence ID" value="VUZ42300.1"/>
    <property type="molecule type" value="Genomic_DNA"/>
</dbReference>